<evidence type="ECO:0000313" key="2">
    <source>
        <dbReference type="EMBL" id="EMC98364.1"/>
    </source>
</evidence>
<reference evidence="2 3" key="1">
    <citation type="journal article" date="2012" name="PLoS Pathog.">
        <title>Diverse lifestyles and strategies of plant pathogenesis encoded in the genomes of eighteen Dothideomycetes fungi.</title>
        <authorList>
            <person name="Ohm R.A."/>
            <person name="Feau N."/>
            <person name="Henrissat B."/>
            <person name="Schoch C.L."/>
            <person name="Horwitz B.A."/>
            <person name="Barry K.W."/>
            <person name="Condon B.J."/>
            <person name="Copeland A.C."/>
            <person name="Dhillon B."/>
            <person name="Glaser F."/>
            <person name="Hesse C.N."/>
            <person name="Kosti I."/>
            <person name="LaButti K."/>
            <person name="Lindquist E.A."/>
            <person name="Lucas S."/>
            <person name="Salamov A.A."/>
            <person name="Bradshaw R.E."/>
            <person name="Ciuffetti L."/>
            <person name="Hamelin R.C."/>
            <person name="Kema G.H.J."/>
            <person name="Lawrence C."/>
            <person name="Scott J.A."/>
            <person name="Spatafora J.W."/>
            <person name="Turgeon B.G."/>
            <person name="de Wit P.J.G.M."/>
            <person name="Zhong S."/>
            <person name="Goodwin S.B."/>
            <person name="Grigoriev I.V."/>
        </authorList>
    </citation>
    <scope>NUCLEOTIDE SEQUENCE [LARGE SCALE GENOMIC DNA]</scope>
    <source>
        <strain evidence="2 3">UAMH 10762</strain>
    </source>
</reference>
<evidence type="ECO:0000313" key="3">
    <source>
        <dbReference type="Proteomes" id="UP000011761"/>
    </source>
</evidence>
<evidence type="ECO:0000256" key="1">
    <source>
        <dbReference type="SAM" id="MobiDB-lite"/>
    </source>
</evidence>
<name>M2NGC9_BAUPA</name>
<proteinExistence type="predicted"/>
<dbReference type="Proteomes" id="UP000011761">
    <property type="component" value="Unassembled WGS sequence"/>
</dbReference>
<feature type="region of interest" description="Disordered" evidence="1">
    <location>
        <begin position="68"/>
        <end position="88"/>
    </location>
</feature>
<sequence>MEVEEELQGLLLHASVVSEAKRELSSPITTSAQLRPGVYSRKDHHTSRTREIAFGTASSVRSVQGHTMVGTSWHPKPRPYRPASAPPVKPEPAFRVWNVEHIWRQWCESTLRTVSATAWLEATFVLRLVPAWMF</sequence>
<dbReference type="AlphaFoldDB" id="M2NGC9"/>
<gene>
    <name evidence="2" type="ORF">BAUCODRAFT_32397</name>
</gene>
<dbReference type="GeneID" id="19111768"/>
<dbReference type="HOGENOM" id="CLU_1895803_0_0_1"/>
<dbReference type="EMBL" id="KB445553">
    <property type="protein sequence ID" value="EMC98364.1"/>
    <property type="molecule type" value="Genomic_DNA"/>
</dbReference>
<keyword evidence="3" id="KW-1185">Reference proteome</keyword>
<organism evidence="2 3">
    <name type="scientific">Baudoinia panamericana (strain UAMH 10762)</name>
    <name type="common">Angels' share fungus</name>
    <name type="synonym">Baudoinia compniacensis (strain UAMH 10762)</name>
    <dbReference type="NCBI Taxonomy" id="717646"/>
    <lineage>
        <taxon>Eukaryota</taxon>
        <taxon>Fungi</taxon>
        <taxon>Dikarya</taxon>
        <taxon>Ascomycota</taxon>
        <taxon>Pezizomycotina</taxon>
        <taxon>Dothideomycetes</taxon>
        <taxon>Dothideomycetidae</taxon>
        <taxon>Mycosphaerellales</taxon>
        <taxon>Teratosphaeriaceae</taxon>
        <taxon>Baudoinia</taxon>
    </lineage>
</organism>
<accession>M2NGC9</accession>
<dbReference type="KEGG" id="bcom:BAUCODRAFT_32397"/>
<protein>
    <submittedName>
        <fullName evidence="2">Uncharacterized protein</fullName>
    </submittedName>
</protein>
<dbReference type="RefSeq" id="XP_007674472.1">
    <property type="nucleotide sequence ID" value="XM_007676282.1"/>
</dbReference>